<comment type="similarity">
    <text evidence="1">Belongs to the peptidase S51 family.</text>
</comment>
<evidence type="ECO:0000256" key="4">
    <source>
        <dbReference type="ARBA" id="ARBA00022825"/>
    </source>
</evidence>
<evidence type="ECO:0000313" key="5">
    <source>
        <dbReference type="EMBL" id="ENY73315.1"/>
    </source>
</evidence>
<sequence>MKRLFLASSFADVADIFAQFSQGEGKGKTVAFIPTASLHEEINFYVAAAREAFIAMGMEVCELEIATATEAEMSEALERCDYIYVSGGNTFFLLQELRKSGADKLIVRQIEAGKCYIGESAGAIVLSPDISYIKAMDDIRAAPDLGSLASLALVSFYPLPHHTNFPFKEVVEEIINTLSDDIALYPFSNAQAIVVTGDKAEIVGKQ</sequence>
<dbReference type="eggNOG" id="COG3340">
    <property type="taxonomic scope" value="Bacteria"/>
</dbReference>
<dbReference type="RefSeq" id="WP_005347837.1">
    <property type="nucleotide sequence ID" value="NZ_APVG01000005.1"/>
</dbReference>
<dbReference type="GO" id="GO:0008236">
    <property type="term" value="F:serine-type peptidase activity"/>
    <property type="evidence" value="ECO:0007669"/>
    <property type="project" value="UniProtKB-KW"/>
</dbReference>
<keyword evidence="6" id="KW-1185">Reference proteome</keyword>
<dbReference type="Pfam" id="PF03575">
    <property type="entry name" value="Peptidase_S51"/>
    <property type="match status" value="1"/>
</dbReference>
<dbReference type="PANTHER" id="PTHR20842">
    <property type="entry name" value="PROTEASE S51 ALPHA-ASPARTYL DIPEPTIDASE"/>
    <property type="match status" value="1"/>
</dbReference>
<accession>N9U4K2</accession>
<organism evidence="5 6">
    <name type="scientific">Aeromonas diversa CDC 2478-85</name>
    <dbReference type="NCBI Taxonomy" id="1268237"/>
    <lineage>
        <taxon>Bacteria</taxon>
        <taxon>Pseudomonadati</taxon>
        <taxon>Pseudomonadota</taxon>
        <taxon>Gammaproteobacteria</taxon>
        <taxon>Aeromonadales</taxon>
        <taxon>Aeromonadaceae</taxon>
        <taxon>Aeromonas</taxon>
    </lineage>
</organism>
<dbReference type="Proteomes" id="UP000023775">
    <property type="component" value="Unassembled WGS sequence"/>
</dbReference>
<gene>
    <name evidence="5" type="ORF">G114_03182</name>
</gene>
<comment type="caution">
    <text evidence="5">The sequence shown here is derived from an EMBL/GenBank/DDBJ whole genome shotgun (WGS) entry which is preliminary data.</text>
</comment>
<dbReference type="Gene3D" id="3.40.50.880">
    <property type="match status" value="1"/>
</dbReference>
<dbReference type="PATRIC" id="fig|1268237.3.peg.625"/>
<evidence type="ECO:0000256" key="1">
    <source>
        <dbReference type="ARBA" id="ARBA00006534"/>
    </source>
</evidence>
<dbReference type="InterPro" id="IPR005320">
    <property type="entry name" value="Peptidase_S51"/>
</dbReference>
<protein>
    <submittedName>
        <fullName evidence="5">S51 family peptidase</fullName>
    </submittedName>
</protein>
<reference evidence="5 6" key="1">
    <citation type="journal article" date="2013" name="Genome Announc.">
        <title>Draft Genome Sequence of the Aeromonas diversa Type Strain.</title>
        <authorList>
            <person name="Farfan M."/>
            <person name="Spataro N."/>
            <person name="Sanglas A."/>
            <person name="Albarral V."/>
            <person name="Loren J.G."/>
            <person name="Bosch E."/>
            <person name="Fuste M.C."/>
        </authorList>
    </citation>
    <scope>NUCLEOTIDE SEQUENCE [LARGE SCALE GENOMIC DNA]</scope>
    <source>
        <strain evidence="5 6">2478-85</strain>
    </source>
</reference>
<keyword evidence="3" id="KW-0378">Hydrolase</keyword>
<dbReference type="InterPro" id="IPR029062">
    <property type="entry name" value="Class_I_gatase-like"/>
</dbReference>
<keyword evidence="2" id="KW-0645">Protease</keyword>
<dbReference type="PANTHER" id="PTHR20842:SF0">
    <property type="entry name" value="ALPHA-ASPARTYL DIPEPTIDASE"/>
    <property type="match status" value="1"/>
</dbReference>
<dbReference type="SUPFAM" id="SSF52317">
    <property type="entry name" value="Class I glutamine amidotransferase-like"/>
    <property type="match status" value="1"/>
</dbReference>
<evidence type="ECO:0000313" key="6">
    <source>
        <dbReference type="Proteomes" id="UP000023775"/>
    </source>
</evidence>
<name>N9U4K2_9GAMM</name>
<dbReference type="AlphaFoldDB" id="N9U4K2"/>
<evidence type="ECO:0000256" key="3">
    <source>
        <dbReference type="ARBA" id="ARBA00022801"/>
    </source>
</evidence>
<proteinExistence type="inferred from homology"/>
<keyword evidence="4" id="KW-0720">Serine protease</keyword>
<evidence type="ECO:0000256" key="2">
    <source>
        <dbReference type="ARBA" id="ARBA00022670"/>
    </source>
</evidence>
<dbReference type="EMBL" id="APVG01000005">
    <property type="protein sequence ID" value="ENY73315.1"/>
    <property type="molecule type" value="Genomic_DNA"/>
</dbReference>
<dbReference type="GO" id="GO:0006508">
    <property type="term" value="P:proteolysis"/>
    <property type="evidence" value="ECO:0007669"/>
    <property type="project" value="UniProtKB-KW"/>
</dbReference>